<gene>
    <name evidence="12" type="ORF">PHYPO_G00002540</name>
</gene>
<dbReference type="GO" id="GO:0046966">
    <property type="term" value="F:nuclear thyroid hormone receptor binding"/>
    <property type="evidence" value="ECO:0007669"/>
    <property type="project" value="TreeGrafter"/>
</dbReference>
<protein>
    <recommendedName>
        <fullName evidence="3 9">Mediator of RNA polymerase II transcription subunit 1</fullName>
    </recommendedName>
    <alternativeName>
        <fullName evidence="8 9">Mediator complex subunit 1</fullName>
    </alternativeName>
</protein>
<dbReference type="GO" id="GO:0045944">
    <property type="term" value="P:positive regulation of transcription by RNA polymerase II"/>
    <property type="evidence" value="ECO:0007669"/>
    <property type="project" value="UniProtKB-ARBA"/>
</dbReference>
<name>A0A5N5Q606_PANHP</name>
<evidence type="ECO:0000256" key="4">
    <source>
        <dbReference type="ARBA" id="ARBA00023015"/>
    </source>
</evidence>
<evidence type="ECO:0000256" key="3">
    <source>
        <dbReference type="ARBA" id="ARBA00020612"/>
    </source>
</evidence>
<reference evidence="12 13" key="1">
    <citation type="submission" date="2019-06" db="EMBL/GenBank/DDBJ databases">
        <title>A chromosome-scale genome assembly of the striped catfish, Pangasianodon hypophthalmus.</title>
        <authorList>
            <person name="Wen M."/>
            <person name="Zahm M."/>
            <person name="Roques C."/>
            <person name="Cabau C."/>
            <person name="Klopp C."/>
            <person name="Donnadieu C."/>
            <person name="Jouanno E."/>
            <person name="Avarre J.-C."/>
            <person name="Campet M."/>
            <person name="Ha T.T.T."/>
            <person name="Dugue R."/>
            <person name="Lampietro C."/>
            <person name="Louis A."/>
            <person name="Herpin A."/>
            <person name="Echchiki A."/>
            <person name="Berthelot C."/>
            <person name="Parey E."/>
            <person name="Roest-Crollius H."/>
            <person name="Braasch I."/>
            <person name="Postlethwait J."/>
            <person name="Bobe J."/>
            <person name="Montfort J."/>
            <person name="Bouchez O."/>
            <person name="Begum T."/>
            <person name="Schartl M."/>
            <person name="Guiguen Y."/>
        </authorList>
    </citation>
    <scope>NUCLEOTIDE SEQUENCE [LARGE SCALE GENOMIC DNA]</scope>
    <source>
        <strain evidence="12 13">Indonesia</strain>
        <tissue evidence="12">Blood</tissue>
    </source>
</reference>
<evidence type="ECO:0000256" key="5">
    <source>
        <dbReference type="ARBA" id="ARBA00023159"/>
    </source>
</evidence>
<evidence type="ECO:0000256" key="7">
    <source>
        <dbReference type="ARBA" id="ARBA00023242"/>
    </source>
</evidence>
<dbReference type="InterPro" id="IPR019680">
    <property type="entry name" value="Mediator_Med1"/>
</dbReference>
<comment type="similarity">
    <text evidence="2 9">Belongs to the Mediator complex subunit 1 family.</text>
</comment>
<sequence>MLLNVGRRKQKPETAEMDSKVDVLKTTYLSGLRSKYAEKPWSETFQLVHRCMEKSRTDIMHCGPITRCLQKLQEAQNVTSLSAMVTRLEMIAKQRGLGSHLSPTETACYLTADLFYVEVLLLPGGEVEDVKVAQHGAAPESNASLCQLLRMKKFKEFSLKLDDLASLYNIPGDGDTKLKVYTSLQHLQKDLLKISNLPRRLIESDAHVDMVLNGRIGSVTPSREGSPMSIEYYISPSDALMERLHPGEGSRSQTALVVVGVSAATHRLQMESLIPTPPQVDSLGLPAFIPLSEKCSESMPALFLLKIKPPVPMLNTFIHKMSQITDIPPDADLKGEPLFQLLQSAVLEDERSCDGKDAHFLVSLPDAEFHSYLIADAEWKCDIWKGSLIHTVPFTHPAHVPALLDLLRYQSAINTLLASCITSLKHQPELACDLSGEILPESDCSFSVTFSVPDSDTLAVLLVSVVDCRQLRCKLLMPGTVDHSLDDYISRVLTRCMSIPITLRALRKRISSLRAPELPLEPDSSRKAESSSSTPAHCAVENTPAVLPSAVLSPEPMGEDDLPSNPGHYVMSVAAAPAVDGANTDAIANPSPCASVGVYSHWVASSFPAELI</sequence>
<keyword evidence="5 9" id="KW-0010">Activator</keyword>
<dbReference type="GO" id="GO:0097067">
    <property type="term" value="P:cellular response to thyroid hormone stimulus"/>
    <property type="evidence" value="ECO:0007669"/>
    <property type="project" value="TreeGrafter"/>
</dbReference>
<evidence type="ECO:0000256" key="1">
    <source>
        <dbReference type="ARBA" id="ARBA00004123"/>
    </source>
</evidence>
<evidence type="ECO:0000256" key="8">
    <source>
        <dbReference type="ARBA" id="ARBA00031254"/>
    </source>
</evidence>
<feature type="region of interest" description="Disordered" evidence="10">
    <location>
        <begin position="517"/>
        <end position="539"/>
    </location>
</feature>
<evidence type="ECO:0000313" key="13">
    <source>
        <dbReference type="Proteomes" id="UP000327468"/>
    </source>
</evidence>
<comment type="function">
    <text evidence="9">Component of the Mediator complex, a coactivator involved in the regulated transcription of nearly all RNA polymerase II-dependent genes. Mediator functions as a bridge to convey information from gene-specific regulatory proteins to the basal RNA polymerase II transcription machinery. Mediator is recruited to promoters by direct interactions with regulatory proteins and serves as a scaffold for the assembly of a functional preinitiation complex with RNA polymerase II and the general transcription factors.</text>
</comment>
<dbReference type="Proteomes" id="UP000327468">
    <property type="component" value="Chromosome 1"/>
</dbReference>
<keyword evidence="4 9" id="KW-0805">Transcription regulation</keyword>
<dbReference type="EMBL" id="VFJC01000002">
    <property type="protein sequence ID" value="KAB5586507.1"/>
    <property type="molecule type" value="Genomic_DNA"/>
</dbReference>
<keyword evidence="6 9" id="KW-0804">Transcription</keyword>
<evidence type="ECO:0000256" key="2">
    <source>
        <dbReference type="ARBA" id="ARBA00006210"/>
    </source>
</evidence>
<accession>A0A5N5Q606</accession>
<dbReference type="GO" id="GO:0042974">
    <property type="term" value="F:nuclear retinoic acid receptor binding"/>
    <property type="evidence" value="ECO:0007669"/>
    <property type="project" value="TreeGrafter"/>
</dbReference>
<evidence type="ECO:0000256" key="6">
    <source>
        <dbReference type="ARBA" id="ARBA00023163"/>
    </source>
</evidence>
<evidence type="ECO:0000256" key="10">
    <source>
        <dbReference type="SAM" id="MobiDB-lite"/>
    </source>
</evidence>
<evidence type="ECO:0000313" key="12">
    <source>
        <dbReference type="EMBL" id="KAB5586507.1"/>
    </source>
</evidence>
<dbReference type="GO" id="GO:0003712">
    <property type="term" value="F:transcription coregulator activity"/>
    <property type="evidence" value="ECO:0007669"/>
    <property type="project" value="InterPro"/>
</dbReference>
<organism evidence="12 13">
    <name type="scientific">Pangasianodon hypophthalmus</name>
    <name type="common">Striped catfish</name>
    <name type="synonym">Helicophagus hypophthalmus</name>
    <dbReference type="NCBI Taxonomy" id="310915"/>
    <lineage>
        <taxon>Eukaryota</taxon>
        <taxon>Metazoa</taxon>
        <taxon>Chordata</taxon>
        <taxon>Craniata</taxon>
        <taxon>Vertebrata</taxon>
        <taxon>Euteleostomi</taxon>
        <taxon>Actinopterygii</taxon>
        <taxon>Neopterygii</taxon>
        <taxon>Teleostei</taxon>
        <taxon>Ostariophysi</taxon>
        <taxon>Siluriformes</taxon>
        <taxon>Pangasiidae</taxon>
        <taxon>Pangasianodon</taxon>
    </lineage>
</organism>
<proteinExistence type="inferred from homology"/>
<comment type="caution">
    <text evidence="12">The sequence shown here is derived from an EMBL/GenBank/DDBJ whole genome shotgun (WGS) entry which is preliminary data.</text>
</comment>
<evidence type="ECO:0000256" key="9">
    <source>
        <dbReference type="RuleBase" id="RU364059"/>
    </source>
</evidence>
<keyword evidence="13" id="KW-1185">Reference proteome</keyword>
<evidence type="ECO:0000259" key="11">
    <source>
        <dbReference type="Pfam" id="PF10744"/>
    </source>
</evidence>
<dbReference type="PANTHER" id="PTHR12881">
    <property type="entry name" value="MEDIATOR OF RNA POLYMERASE II TRANSCRIPTION SUBUNIT 1"/>
    <property type="match status" value="1"/>
</dbReference>
<dbReference type="AlphaFoldDB" id="A0A5N5Q606"/>
<keyword evidence="7 9" id="KW-0539">Nucleus</keyword>
<dbReference type="OrthoDB" id="2281547at2759"/>
<dbReference type="GO" id="GO:0042809">
    <property type="term" value="F:nuclear vitamin D receptor binding"/>
    <property type="evidence" value="ECO:0007669"/>
    <property type="project" value="TreeGrafter"/>
</dbReference>
<dbReference type="GO" id="GO:0016592">
    <property type="term" value="C:mediator complex"/>
    <property type="evidence" value="ECO:0007669"/>
    <property type="project" value="InterPro"/>
</dbReference>
<dbReference type="InterPro" id="IPR051999">
    <property type="entry name" value="Mediator_complex_subunit_1"/>
</dbReference>
<comment type="subcellular location">
    <subcellularLocation>
        <location evidence="1 9">Nucleus</location>
    </subcellularLocation>
</comment>
<dbReference type="PANTHER" id="PTHR12881:SF4">
    <property type="entry name" value="MEDIATOR OF RNA POLYMERASE II TRANSCRIPTION SUBUNIT 1"/>
    <property type="match status" value="1"/>
</dbReference>
<feature type="domain" description="Mediator complex subunit Med1" evidence="11">
    <location>
        <begin position="67"/>
        <end position="421"/>
    </location>
</feature>
<dbReference type="Pfam" id="PF10744">
    <property type="entry name" value="Med1"/>
    <property type="match status" value="1"/>
</dbReference>